<evidence type="ECO:0000313" key="1">
    <source>
        <dbReference type="EMBL" id="OTW50755.1"/>
    </source>
</evidence>
<proteinExistence type="predicted"/>
<dbReference type="EMBL" id="NFCF01000063">
    <property type="protein sequence ID" value="OTW50755.1"/>
    <property type="molecule type" value="Genomic_DNA"/>
</dbReference>
<gene>
    <name evidence="1" type="ORF">BK699_09380</name>
</gene>
<protein>
    <submittedName>
        <fullName evidence="1">DUF3854 domain-containing protein</fullName>
    </submittedName>
</protein>
<comment type="caution">
    <text evidence="1">The sequence shown here is derived from an EMBL/GenBank/DDBJ whole genome shotgun (WGS) entry which is preliminary data.</text>
</comment>
<evidence type="ECO:0000313" key="2">
    <source>
        <dbReference type="Proteomes" id="UP000195152"/>
    </source>
</evidence>
<accession>A0A242WBP9</accession>
<reference evidence="1 2" key="1">
    <citation type="submission" date="2016-10" db="EMBL/GenBank/DDBJ databases">
        <title>Comparative genomics of Bacillus thuringiensis reveals a path to pathogens against multiple invertebrate hosts.</title>
        <authorList>
            <person name="Zheng J."/>
            <person name="Gao Q."/>
            <person name="Liu H."/>
            <person name="Peng D."/>
            <person name="Ruan L."/>
            <person name="Sun M."/>
        </authorList>
    </citation>
    <scope>NUCLEOTIDE SEQUENCE [LARGE SCALE GENOMIC DNA]</scope>
    <source>
        <strain evidence="1">BGSC 4AC1</strain>
    </source>
</reference>
<dbReference type="RefSeq" id="WP_000251200.1">
    <property type="nucleotide sequence ID" value="NZ_NFCF01000063.1"/>
</dbReference>
<dbReference type="AlphaFoldDB" id="A0A242WBP9"/>
<sequence>MVREFRPIPKLKGWFEYYHTPCDICGSENMCMINEDKNRVVCCRVKSDKPFGHNGTCPGYLHFLNAEKQTDYDFSSIKVVKEREKHTIRELNIAYQLMLKRCQLDQKHLDHLTGPSRCMTTEEIEVRQYNSFPDKPWQIIKDILKNVSVVKPDSFLGVPGFYTAQGKNKADKYITMSGSKDSILIPCRDITKQIVGFQYRIQNVTNRLKVTPVNSDFKAEIVKQPNVVKVLYKGEIVFEGPIDFKEKCFKLNGENIGNIELKKGQKYYWLSSSGKENGTGVGNPLPIHLAVPYQRLKDWQMGEEYELGDTVWVTEGLLKGDRIAQMLYEFKDNEVFKNQKLDTFGTDVFALPGVQTYRLILPIIKEKGIKKVVIAYDMDATTNKFVKMHLFNFSKELKEIGVNLYAAIWDVNESKGLDDLLINKKLPSVVKIG</sequence>
<dbReference type="Proteomes" id="UP000195152">
    <property type="component" value="Unassembled WGS sequence"/>
</dbReference>
<name>A0A242WBP9_BACTU</name>
<organism evidence="1 2">
    <name type="scientific">Bacillus thuringiensis serovar mexicanensis</name>
    <dbReference type="NCBI Taxonomy" id="180868"/>
    <lineage>
        <taxon>Bacteria</taxon>
        <taxon>Bacillati</taxon>
        <taxon>Bacillota</taxon>
        <taxon>Bacilli</taxon>
        <taxon>Bacillales</taxon>
        <taxon>Bacillaceae</taxon>
        <taxon>Bacillus</taxon>
        <taxon>Bacillus cereus group</taxon>
    </lineage>
</organism>